<sequence length="150" mass="16526">MYVVSVFEHSLKLELALATLEEARVTASDILAIPLRKPCPNRSLPVDPYNTDGFNLFPVACVATVSMLLGTIYGFLLYWGPILWGMIGLVAGIALGIVVERFAKKTRAIRKHRIHHADVVLLVNCNGDEAKQERVARILADHHAIGVTKL</sequence>
<gene>
    <name evidence="2" type="ORF">FE782_14710</name>
</gene>
<evidence type="ECO:0000313" key="3">
    <source>
        <dbReference type="Proteomes" id="UP000309676"/>
    </source>
</evidence>
<name>A0A5R9GIJ9_9BACL</name>
<accession>A0A5R9GIJ9</accession>
<dbReference type="EMBL" id="VCIW01000009">
    <property type="protein sequence ID" value="TLS51365.1"/>
    <property type="molecule type" value="Genomic_DNA"/>
</dbReference>
<evidence type="ECO:0000256" key="1">
    <source>
        <dbReference type="SAM" id="Phobius"/>
    </source>
</evidence>
<proteinExistence type="predicted"/>
<feature type="transmembrane region" description="Helical" evidence="1">
    <location>
        <begin position="56"/>
        <end position="76"/>
    </location>
</feature>
<dbReference type="RefSeq" id="WP_138194977.1">
    <property type="nucleotide sequence ID" value="NZ_VCIW01000009.1"/>
</dbReference>
<dbReference type="Proteomes" id="UP000309676">
    <property type="component" value="Unassembled WGS sequence"/>
</dbReference>
<reference evidence="2 3" key="1">
    <citation type="submission" date="2019-05" db="EMBL/GenBank/DDBJ databases">
        <authorList>
            <person name="Narsing Rao M.P."/>
            <person name="Li W.J."/>
        </authorList>
    </citation>
    <scope>NUCLEOTIDE SEQUENCE [LARGE SCALE GENOMIC DNA]</scope>
    <source>
        <strain evidence="2 3">SYSU_K30003</strain>
    </source>
</reference>
<protein>
    <submittedName>
        <fullName evidence="2">Uncharacterized protein</fullName>
    </submittedName>
</protein>
<dbReference type="AlphaFoldDB" id="A0A5R9GIJ9"/>
<keyword evidence="1" id="KW-0812">Transmembrane</keyword>
<organism evidence="2 3">
    <name type="scientific">Paenibacillus antri</name>
    <dbReference type="NCBI Taxonomy" id="2582848"/>
    <lineage>
        <taxon>Bacteria</taxon>
        <taxon>Bacillati</taxon>
        <taxon>Bacillota</taxon>
        <taxon>Bacilli</taxon>
        <taxon>Bacillales</taxon>
        <taxon>Paenibacillaceae</taxon>
        <taxon>Paenibacillus</taxon>
    </lineage>
</organism>
<keyword evidence="3" id="KW-1185">Reference proteome</keyword>
<comment type="caution">
    <text evidence="2">The sequence shown here is derived from an EMBL/GenBank/DDBJ whole genome shotgun (WGS) entry which is preliminary data.</text>
</comment>
<evidence type="ECO:0000313" key="2">
    <source>
        <dbReference type="EMBL" id="TLS51365.1"/>
    </source>
</evidence>
<dbReference type="OrthoDB" id="1683109at2"/>
<feature type="transmembrane region" description="Helical" evidence="1">
    <location>
        <begin position="82"/>
        <end position="103"/>
    </location>
</feature>
<keyword evidence="1" id="KW-1133">Transmembrane helix</keyword>
<keyword evidence="1" id="KW-0472">Membrane</keyword>